<proteinExistence type="inferred from homology"/>
<dbReference type="GO" id="GO:0005737">
    <property type="term" value="C:cytoplasm"/>
    <property type="evidence" value="ECO:0007669"/>
    <property type="project" value="TreeGrafter"/>
</dbReference>
<dbReference type="InterPro" id="IPR004838">
    <property type="entry name" value="NHTrfase_class1_PyrdxlP-BS"/>
</dbReference>
<reference evidence="7" key="1">
    <citation type="submission" date="2020-06" db="EMBL/GenBank/DDBJ databases">
        <title>WGS assembly of Ceratodon purpureus strain R40.</title>
        <authorList>
            <person name="Carey S.B."/>
            <person name="Jenkins J."/>
            <person name="Shu S."/>
            <person name="Lovell J.T."/>
            <person name="Sreedasyam A."/>
            <person name="Maumus F."/>
            <person name="Tiley G.P."/>
            <person name="Fernandez-Pozo N."/>
            <person name="Barry K."/>
            <person name="Chen C."/>
            <person name="Wang M."/>
            <person name="Lipzen A."/>
            <person name="Daum C."/>
            <person name="Saski C.A."/>
            <person name="Payton A.C."/>
            <person name="Mcbreen J.C."/>
            <person name="Conrad R.E."/>
            <person name="Kollar L.M."/>
            <person name="Olsson S."/>
            <person name="Huttunen S."/>
            <person name="Landis J.B."/>
            <person name="Wickett N.J."/>
            <person name="Johnson M.G."/>
            <person name="Rensing S.A."/>
            <person name="Grimwood J."/>
            <person name="Schmutz J."/>
            <person name="Mcdaniel S.F."/>
        </authorList>
    </citation>
    <scope>NUCLEOTIDE SEQUENCE</scope>
    <source>
        <strain evidence="7">R40</strain>
    </source>
</reference>
<evidence type="ECO:0000313" key="7">
    <source>
        <dbReference type="EMBL" id="KAG0571922.1"/>
    </source>
</evidence>
<protein>
    <recommendedName>
        <fullName evidence="6">Aminotransferase class I/classII large domain-containing protein</fullName>
    </recommendedName>
</protein>
<dbReference type="PANTHER" id="PTHR43807:SF12">
    <property type="entry name" value="AMINOTRANSFERASE, CLASSES I AND II FAMILY PROTEIN, EXPRESSED"/>
    <property type="match status" value="1"/>
</dbReference>
<dbReference type="InterPro" id="IPR015422">
    <property type="entry name" value="PyrdxlP-dep_Trfase_small"/>
</dbReference>
<dbReference type="Gene3D" id="3.90.1150.10">
    <property type="entry name" value="Aspartate Aminotransferase, domain 1"/>
    <property type="match status" value="1"/>
</dbReference>
<dbReference type="InterPro" id="IPR004839">
    <property type="entry name" value="Aminotransferase_I/II_large"/>
</dbReference>
<dbReference type="Pfam" id="PF00155">
    <property type="entry name" value="Aminotran_1_2"/>
    <property type="match status" value="1"/>
</dbReference>
<keyword evidence="4" id="KW-0808">Transferase</keyword>
<name>A0A8T0HMA3_CERPU</name>
<evidence type="ECO:0000256" key="2">
    <source>
        <dbReference type="ARBA" id="ARBA00007441"/>
    </source>
</evidence>
<dbReference type="PROSITE" id="PS00105">
    <property type="entry name" value="AA_TRANSFER_CLASS_1"/>
    <property type="match status" value="1"/>
</dbReference>
<dbReference type="GO" id="GO:0016212">
    <property type="term" value="F:kynurenine-oxoglutarate transaminase activity"/>
    <property type="evidence" value="ECO:0007669"/>
    <property type="project" value="TreeGrafter"/>
</dbReference>
<dbReference type="Proteomes" id="UP000822688">
    <property type="component" value="Chromosome V"/>
</dbReference>
<dbReference type="FunFam" id="3.40.640.10:FF:000086">
    <property type="entry name" value="Kynurenine--oxoglutarate transaminase 1"/>
    <property type="match status" value="1"/>
</dbReference>
<evidence type="ECO:0000259" key="6">
    <source>
        <dbReference type="Pfam" id="PF00155"/>
    </source>
</evidence>
<evidence type="ECO:0000256" key="1">
    <source>
        <dbReference type="ARBA" id="ARBA00001933"/>
    </source>
</evidence>
<evidence type="ECO:0000313" key="8">
    <source>
        <dbReference type="Proteomes" id="UP000822688"/>
    </source>
</evidence>
<dbReference type="FunFam" id="3.90.1150.10:FF:000096">
    <property type="entry name" value="ATP-binding cassette sub-family A member 3-like Protein"/>
    <property type="match status" value="1"/>
</dbReference>
<comment type="similarity">
    <text evidence="2">Belongs to the class-I pyridoxal-phosphate-dependent aminotransferase family.</text>
</comment>
<keyword evidence="3" id="KW-0032">Aminotransferase</keyword>
<sequence>MAERTLLAKRTRAFTPSPIQQLSLLAQRCNAINLAEGFPDFPAPPEIKEAAIAAIRSDFNQYRHVQGVCEKVAEGFERAHGVRVDAATQISICCGQSEAMAAAVFAVVEEGDEVVLLDPVYETYQSCIILAGGTPRFVSLNPPNWSLDIEKLESAFGPKTKAIVINSPHNPTGKTFSTNELADIAKLCCKYDCLAITDEVYEHIVFDGRDHVSIVSFPGMQERTIVTSSLSKTFSVTGWRVGWAIAPANISAAIGNIHVKMTDSAPAPFQEAALVALQSTPSFFTQLKQDYEERRDYVCEMLLQAGFSNFLKPEGSFFVFAELPQACSLNDVEYVTELIQGAGVAVVPGRGFFHQEKALILDDNPASNGELNSGDECRTRYIRIAFCKDMTTLKAASTAIGQHIALLDPTTGRYPSERQSSLDRPYFFH</sequence>
<gene>
    <name evidence="7" type="ORF">KC19_VG054100</name>
</gene>
<keyword evidence="8" id="KW-1185">Reference proteome</keyword>
<dbReference type="SUPFAM" id="SSF53383">
    <property type="entry name" value="PLP-dependent transferases"/>
    <property type="match status" value="1"/>
</dbReference>
<dbReference type="AlphaFoldDB" id="A0A8T0HMA3"/>
<evidence type="ECO:0000256" key="5">
    <source>
        <dbReference type="ARBA" id="ARBA00022898"/>
    </source>
</evidence>
<evidence type="ECO:0000256" key="4">
    <source>
        <dbReference type="ARBA" id="ARBA00022679"/>
    </source>
</evidence>
<comment type="caution">
    <text evidence="7">The sequence shown here is derived from an EMBL/GenBank/DDBJ whole genome shotgun (WGS) entry which is preliminary data.</text>
</comment>
<dbReference type="EMBL" id="CM026426">
    <property type="protein sequence ID" value="KAG0571922.1"/>
    <property type="molecule type" value="Genomic_DNA"/>
</dbReference>
<dbReference type="CDD" id="cd00609">
    <property type="entry name" value="AAT_like"/>
    <property type="match status" value="1"/>
</dbReference>
<dbReference type="InterPro" id="IPR051326">
    <property type="entry name" value="Kynurenine-oxoglutarate_AT"/>
</dbReference>
<dbReference type="PANTHER" id="PTHR43807">
    <property type="entry name" value="FI04487P"/>
    <property type="match status" value="1"/>
</dbReference>
<dbReference type="InterPro" id="IPR015424">
    <property type="entry name" value="PyrdxlP-dep_Trfase"/>
</dbReference>
<organism evidence="7 8">
    <name type="scientific">Ceratodon purpureus</name>
    <name type="common">Fire moss</name>
    <name type="synonym">Dicranum purpureum</name>
    <dbReference type="NCBI Taxonomy" id="3225"/>
    <lineage>
        <taxon>Eukaryota</taxon>
        <taxon>Viridiplantae</taxon>
        <taxon>Streptophyta</taxon>
        <taxon>Embryophyta</taxon>
        <taxon>Bryophyta</taxon>
        <taxon>Bryophytina</taxon>
        <taxon>Bryopsida</taxon>
        <taxon>Dicranidae</taxon>
        <taxon>Pseudoditrichales</taxon>
        <taxon>Ditrichaceae</taxon>
        <taxon>Ceratodon</taxon>
    </lineage>
</organism>
<dbReference type="InterPro" id="IPR015421">
    <property type="entry name" value="PyrdxlP-dep_Trfase_major"/>
</dbReference>
<accession>A0A8T0HMA3</accession>
<evidence type="ECO:0000256" key="3">
    <source>
        <dbReference type="ARBA" id="ARBA00022576"/>
    </source>
</evidence>
<dbReference type="Gene3D" id="3.40.640.10">
    <property type="entry name" value="Type I PLP-dependent aspartate aminotransferase-like (Major domain)"/>
    <property type="match status" value="1"/>
</dbReference>
<dbReference type="GO" id="GO:0030170">
    <property type="term" value="F:pyridoxal phosphate binding"/>
    <property type="evidence" value="ECO:0007669"/>
    <property type="project" value="InterPro"/>
</dbReference>
<feature type="domain" description="Aminotransferase class I/classII large" evidence="6">
    <location>
        <begin position="32"/>
        <end position="352"/>
    </location>
</feature>
<comment type="cofactor">
    <cofactor evidence="1">
        <name>pyridoxal 5'-phosphate</name>
        <dbReference type="ChEBI" id="CHEBI:597326"/>
    </cofactor>
</comment>
<keyword evidence="5" id="KW-0663">Pyridoxal phosphate</keyword>